<dbReference type="GO" id="GO:0003824">
    <property type="term" value="F:catalytic activity"/>
    <property type="evidence" value="ECO:0007669"/>
    <property type="project" value="InterPro"/>
</dbReference>
<accession>A0A2T0SGZ0</accession>
<dbReference type="AlphaFoldDB" id="A0A2T0SGZ0"/>
<evidence type="ECO:0000313" key="2">
    <source>
        <dbReference type="EMBL" id="PRY32679.1"/>
    </source>
</evidence>
<comment type="caution">
    <text evidence="2">The sequence shown here is derived from an EMBL/GenBank/DDBJ whole genome shotgun (WGS) entry which is preliminary data.</text>
</comment>
<keyword evidence="3" id="KW-1185">Reference proteome</keyword>
<dbReference type="Pfam" id="PF03476">
    <property type="entry name" value="MOSC_N"/>
    <property type="match status" value="1"/>
</dbReference>
<dbReference type="InterPro" id="IPR005303">
    <property type="entry name" value="MOCOS_middle"/>
</dbReference>
<dbReference type="OrthoDB" id="9793178at2"/>
<dbReference type="PANTHER" id="PTHR14237:SF19">
    <property type="entry name" value="MITOCHONDRIAL AMIDOXIME REDUCING COMPONENT 1"/>
    <property type="match status" value="1"/>
</dbReference>
<sequence>MTPVVHGLSLYPIKGCAPTELTTSAVGETGLAHDREFMLVDAEDGHFISQRKLAAMAVIRPTVLDGGDRLVVSAPGRPDHEHKTRRDGDRRPVKVHWWDGVGVDQGDDAADWFSAVLDRPCRLVRVPPDLDRGLEGEGKVGFADAHALLMTSLSSLDGLNERILQRGADPVPMNRFRPNIVVSGWPEPHTEDRVRRVSIGTAVLGYARICVRCVVPTVDQELGVRAGHEPTRTLAEYRRAEGGVTFGMKAMVLRHGTVSVGDVLDVTTWAD</sequence>
<dbReference type="EMBL" id="PVTF01000020">
    <property type="protein sequence ID" value="PRY32679.1"/>
    <property type="molecule type" value="Genomic_DNA"/>
</dbReference>
<evidence type="ECO:0000259" key="1">
    <source>
        <dbReference type="PROSITE" id="PS51340"/>
    </source>
</evidence>
<name>A0A2T0SGZ0_9PSEU</name>
<dbReference type="PROSITE" id="PS51340">
    <property type="entry name" value="MOSC"/>
    <property type="match status" value="1"/>
</dbReference>
<dbReference type="InterPro" id="IPR005302">
    <property type="entry name" value="MoCF_Sase_C"/>
</dbReference>
<gene>
    <name evidence="2" type="ORF">CLV43_12098</name>
</gene>
<dbReference type="GO" id="GO:0030170">
    <property type="term" value="F:pyridoxal phosphate binding"/>
    <property type="evidence" value="ECO:0007669"/>
    <property type="project" value="InterPro"/>
</dbReference>
<protein>
    <recommendedName>
        <fullName evidence="1">MOSC domain-containing protein</fullName>
    </recommendedName>
</protein>
<dbReference type="Proteomes" id="UP000239494">
    <property type="component" value="Unassembled WGS sequence"/>
</dbReference>
<dbReference type="Pfam" id="PF03473">
    <property type="entry name" value="MOSC"/>
    <property type="match status" value="1"/>
</dbReference>
<dbReference type="SUPFAM" id="SSF50800">
    <property type="entry name" value="PK beta-barrel domain-like"/>
    <property type="match status" value="1"/>
</dbReference>
<evidence type="ECO:0000313" key="3">
    <source>
        <dbReference type="Proteomes" id="UP000239494"/>
    </source>
</evidence>
<dbReference type="RefSeq" id="WP_106196141.1">
    <property type="nucleotide sequence ID" value="NZ_PVTF01000020.1"/>
</dbReference>
<organism evidence="2 3">
    <name type="scientific">Umezawaea tangerina</name>
    <dbReference type="NCBI Taxonomy" id="84725"/>
    <lineage>
        <taxon>Bacteria</taxon>
        <taxon>Bacillati</taxon>
        <taxon>Actinomycetota</taxon>
        <taxon>Actinomycetes</taxon>
        <taxon>Pseudonocardiales</taxon>
        <taxon>Pseudonocardiaceae</taxon>
        <taxon>Umezawaea</taxon>
    </lineage>
</organism>
<dbReference type="SUPFAM" id="SSF141673">
    <property type="entry name" value="MOSC N-terminal domain-like"/>
    <property type="match status" value="1"/>
</dbReference>
<feature type="domain" description="MOSC" evidence="1">
    <location>
        <begin position="121"/>
        <end position="267"/>
    </location>
</feature>
<proteinExistence type="predicted"/>
<dbReference type="InterPro" id="IPR011037">
    <property type="entry name" value="Pyrv_Knase-like_insert_dom_sf"/>
</dbReference>
<reference evidence="2 3" key="1">
    <citation type="submission" date="2018-03" db="EMBL/GenBank/DDBJ databases">
        <title>Genomic Encyclopedia of Archaeal and Bacterial Type Strains, Phase II (KMG-II): from individual species to whole genera.</title>
        <authorList>
            <person name="Goeker M."/>
        </authorList>
    </citation>
    <scope>NUCLEOTIDE SEQUENCE [LARGE SCALE GENOMIC DNA]</scope>
    <source>
        <strain evidence="2 3">DSM 44720</strain>
    </source>
</reference>
<dbReference type="PANTHER" id="PTHR14237">
    <property type="entry name" value="MOLYBDOPTERIN COFACTOR SULFURASE MOSC"/>
    <property type="match status" value="1"/>
</dbReference>
<dbReference type="GO" id="GO:0030151">
    <property type="term" value="F:molybdenum ion binding"/>
    <property type="evidence" value="ECO:0007669"/>
    <property type="project" value="InterPro"/>
</dbReference>